<sequence>MTPRTSIIMPVHRTGGRVIGAIRSALAQTDPDFELLVLIDGSPEDSQQVRAFLAEHPDERVRVFDDEQNRGVSAVRNRGLDQARGEWICFLDADDRYRPHYLATLHAFAADQGATSPPAGTPWCAHRGGAGSLPHPRRGAHRAPGRREAAAR</sequence>
<evidence type="ECO:0000256" key="1">
    <source>
        <dbReference type="SAM" id="MobiDB-lite"/>
    </source>
</evidence>
<dbReference type="InterPro" id="IPR029044">
    <property type="entry name" value="Nucleotide-diphossugar_trans"/>
</dbReference>
<dbReference type="PANTHER" id="PTHR43685">
    <property type="entry name" value="GLYCOSYLTRANSFERASE"/>
    <property type="match status" value="1"/>
</dbReference>
<dbReference type="EMBL" id="LWGZ01000330">
    <property type="protein sequence ID" value="OAX63508.1"/>
    <property type="molecule type" value="Genomic_DNA"/>
</dbReference>
<feature type="domain" description="Glycosyltransferase 2-like" evidence="2">
    <location>
        <begin position="6"/>
        <end position="114"/>
    </location>
</feature>
<reference evidence="3 4" key="1">
    <citation type="submission" date="2016-04" db="EMBL/GenBank/DDBJ databases">
        <title>Identification of putative biosynthetic pathways for the production of bioactive secondary metabolites by the marine actinomycete Kocuria kristinae RUTW2-3.</title>
        <authorList>
            <person name="Waterworth S.C."/>
            <person name="Walmsley T.A."/>
            <person name="Matongo T."/>
            <person name="Davies-Coleman M.T."/>
            <person name="Dorrington R.A."/>
        </authorList>
    </citation>
    <scope>NUCLEOTIDE SEQUENCE [LARGE SCALE GENOMIC DNA]</scope>
    <source>
        <strain evidence="3 4">RUTW4-5</strain>
    </source>
</reference>
<feature type="compositionally biased region" description="Basic residues" evidence="1">
    <location>
        <begin position="135"/>
        <end position="144"/>
    </location>
</feature>
<dbReference type="Pfam" id="PF00535">
    <property type="entry name" value="Glycos_transf_2"/>
    <property type="match status" value="1"/>
</dbReference>
<dbReference type="InterPro" id="IPR050834">
    <property type="entry name" value="Glycosyltransf_2"/>
</dbReference>
<comment type="caution">
    <text evidence="3">The sequence shown here is derived from an EMBL/GenBank/DDBJ whole genome shotgun (WGS) entry which is preliminary data.</text>
</comment>
<feature type="region of interest" description="Disordered" evidence="1">
    <location>
        <begin position="125"/>
        <end position="152"/>
    </location>
</feature>
<dbReference type="Gene3D" id="3.90.550.10">
    <property type="entry name" value="Spore Coat Polysaccharide Biosynthesis Protein SpsA, Chain A"/>
    <property type="match status" value="1"/>
</dbReference>
<organism evidence="3 4">
    <name type="scientific">Rothia kristinae</name>
    <dbReference type="NCBI Taxonomy" id="37923"/>
    <lineage>
        <taxon>Bacteria</taxon>
        <taxon>Bacillati</taxon>
        <taxon>Actinomycetota</taxon>
        <taxon>Actinomycetes</taxon>
        <taxon>Micrococcales</taxon>
        <taxon>Micrococcaceae</taxon>
        <taxon>Rothia</taxon>
    </lineage>
</organism>
<dbReference type="SUPFAM" id="SSF53448">
    <property type="entry name" value="Nucleotide-diphospho-sugar transferases"/>
    <property type="match status" value="1"/>
</dbReference>
<dbReference type="PANTHER" id="PTHR43685:SF2">
    <property type="entry name" value="GLYCOSYLTRANSFERASE 2-LIKE DOMAIN-CONTAINING PROTEIN"/>
    <property type="match status" value="1"/>
</dbReference>
<evidence type="ECO:0000313" key="4">
    <source>
        <dbReference type="Proteomes" id="UP000092021"/>
    </source>
</evidence>
<evidence type="ECO:0000313" key="3">
    <source>
        <dbReference type="EMBL" id="OAX63508.1"/>
    </source>
</evidence>
<evidence type="ECO:0000259" key="2">
    <source>
        <dbReference type="Pfam" id="PF00535"/>
    </source>
</evidence>
<accession>A0A657IVF8</accession>
<dbReference type="AlphaFoldDB" id="A0A657IVF8"/>
<name>A0A657IVF8_9MICC</name>
<dbReference type="InterPro" id="IPR001173">
    <property type="entry name" value="Glyco_trans_2-like"/>
</dbReference>
<dbReference type="Proteomes" id="UP000092021">
    <property type="component" value="Unassembled WGS sequence"/>
</dbReference>
<proteinExistence type="predicted"/>
<dbReference type="CDD" id="cd00761">
    <property type="entry name" value="Glyco_tranf_GTA_type"/>
    <property type="match status" value="1"/>
</dbReference>
<gene>
    <name evidence="3" type="ORF">A5N15_03690</name>
</gene>
<protein>
    <recommendedName>
        <fullName evidence="2">Glycosyltransferase 2-like domain-containing protein</fullName>
    </recommendedName>
</protein>